<dbReference type="InterPro" id="IPR036390">
    <property type="entry name" value="WH_DNA-bd_sf"/>
</dbReference>
<dbReference type="HOGENOM" id="CLU_204300_0_0_2"/>
<dbReference type="AlphaFoldDB" id="U1PCD3"/>
<proteinExistence type="predicted"/>
<dbReference type="Proteomes" id="UP000030649">
    <property type="component" value="Unassembled WGS sequence"/>
</dbReference>
<name>U1PCD3_9EURY</name>
<reference evidence="1 2" key="1">
    <citation type="journal article" date="2013" name="PLoS ONE">
        <title>Assembly-driven community genomics of a hypersaline microbial ecosystem.</title>
        <authorList>
            <person name="Podell S."/>
            <person name="Ugalde J.A."/>
            <person name="Narasingarao P."/>
            <person name="Banfield J.F."/>
            <person name="Heidelberg K.B."/>
            <person name="Allen E.E."/>
        </authorList>
    </citation>
    <scope>NUCLEOTIDE SEQUENCE [LARGE SCALE GENOMIC DNA]</scope>
    <source>
        <strain evidence="2">J07HQW1</strain>
    </source>
</reference>
<evidence type="ECO:0000313" key="2">
    <source>
        <dbReference type="Proteomes" id="UP000030649"/>
    </source>
</evidence>
<evidence type="ECO:0000313" key="1">
    <source>
        <dbReference type="EMBL" id="ERG91237.1"/>
    </source>
</evidence>
<evidence type="ECO:0008006" key="3">
    <source>
        <dbReference type="Google" id="ProtNLM"/>
    </source>
</evidence>
<accession>U1PCD3</accession>
<gene>
    <name evidence="1" type="ORF">J07HQW1_01270</name>
</gene>
<protein>
    <recommendedName>
        <fullName evidence="3">Transcriptional regulator</fullName>
    </recommendedName>
</protein>
<dbReference type="SUPFAM" id="SSF46785">
    <property type="entry name" value="Winged helix' DNA-binding domain"/>
    <property type="match status" value="1"/>
</dbReference>
<sequence length="63" mass="7211">MIISTQTGYTHDKVRYSLRALENENLIDSRGQGAIITEESNIFLDKIDAEVDKINQNIIDMKQ</sequence>
<dbReference type="EMBL" id="KE356560">
    <property type="protein sequence ID" value="ERG91237.1"/>
    <property type="molecule type" value="Genomic_DNA"/>
</dbReference>
<organism evidence="1 2">
    <name type="scientific">Haloquadratum walsbyi J07HQW1</name>
    <dbReference type="NCBI Taxonomy" id="1238424"/>
    <lineage>
        <taxon>Archaea</taxon>
        <taxon>Methanobacteriati</taxon>
        <taxon>Methanobacteriota</taxon>
        <taxon>Stenosarchaea group</taxon>
        <taxon>Halobacteria</taxon>
        <taxon>Halobacteriales</taxon>
        <taxon>Haloferacaceae</taxon>
        <taxon>Haloquadratum</taxon>
    </lineage>
</organism>